<protein>
    <submittedName>
        <fullName evidence="3">Uncharacterized protein</fullName>
    </submittedName>
</protein>
<dbReference type="OrthoDB" id="5989069at2759"/>
<organism evidence="3 4">
    <name type="scientific">Mytilus edulis</name>
    <name type="common">Blue mussel</name>
    <dbReference type="NCBI Taxonomy" id="6550"/>
    <lineage>
        <taxon>Eukaryota</taxon>
        <taxon>Metazoa</taxon>
        <taxon>Spiralia</taxon>
        <taxon>Lophotrochozoa</taxon>
        <taxon>Mollusca</taxon>
        <taxon>Bivalvia</taxon>
        <taxon>Autobranchia</taxon>
        <taxon>Pteriomorphia</taxon>
        <taxon>Mytilida</taxon>
        <taxon>Mytiloidea</taxon>
        <taxon>Mytilidae</taxon>
        <taxon>Mytilinae</taxon>
        <taxon>Mytilus</taxon>
    </lineage>
</organism>
<feature type="transmembrane region" description="Helical" evidence="2">
    <location>
        <begin position="167"/>
        <end position="189"/>
    </location>
</feature>
<accession>A0A8S3S8B2</accession>
<proteinExistence type="predicted"/>
<dbReference type="AlphaFoldDB" id="A0A8S3S8B2"/>
<evidence type="ECO:0000256" key="1">
    <source>
        <dbReference type="SAM" id="MobiDB-lite"/>
    </source>
</evidence>
<feature type="region of interest" description="Disordered" evidence="1">
    <location>
        <begin position="205"/>
        <end position="227"/>
    </location>
</feature>
<keyword evidence="2" id="KW-1133">Transmembrane helix</keyword>
<dbReference type="EMBL" id="CAJPWZ010001531">
    <property type="protein sequence ID" value="CAG2217332.1"/>
    <property type="molecule type" value="Genomic_DNA"/>
</dbReference>
<feature type="compositionally biased region" description="Polar residues" evidence="1">
    <location>
        <begin position="207"/>
        <end position="227"/>
    </location>
</feature>
<keyword evidence="2" id="KW-0472">Membrane</keyword>
<dbReference type="Proteomes" id="UP000683360">
    <property type="component" value="Unassembled WGS sequence"/>
</dbReference>
<evidence type="ECO:0000313" key="3">
    <source>
        <dbReference type="EMBL" id="CAG2217332.1"/>
    </source>
</evidence>
<evidence type="ECO:0000256" key="2">
    <source>
        <dbReference type="SAM" id="Phobius"/>
    </source>
</evidence>
<evidence type="ECO:0000313" key="4">
    <source>
        <dbReference type="Proteomes" id="UP000683360"/>
    </source>
</evidence>
<keyword evidence="2" id="KW-0812">Transmembrane</keyword>
<name>A0A8S3S8B2_MYTED</name>
<gene>
    <name evidence="3" type="ORF">MEDL_31014</name>
</gene>
<reference evidence="3" key="1">
    <citation type="submission" date="2021-03" db="EMBL/GenBank/DDBJ databases">
        <authorList>
            <person name="Bekaert M."/>
        </authorList>
    </citation>
    <scope>NUCLEOTIDE SEQUENCE</scope>
</reference>
<keyword evidence="4" id="KW-1185">Reference proteome</keyword>
<comment type="caution">
    <text evidence="3">The sequence shown here is derived from an EMBL/GenBank/DDBJ whole genome shotgun (WGS) entry which is preliminary data.</text>
</comment>
<sequence length="227" mass="25543">MPMQRWILWRIMLLDNIPSSYNTKNAFEDLCDSSKKPCRTFIVPGSDFIGGASLTCKYIPMSLKSNGTSTLLEEGETFTHPGTYASSLFMYCKLPGSRKKRSTDFDIVATGYRISVSNNGENYTEPLTCIVFNSTCYECNTTTMSCEKLETCFITAKNPTEESETNFVIIISVVATVVIILVVVAVLLFKWKIQPKQFTEKNAKYSLPSQSRPTTPKSHFQASETYF</sequence>